<feature type="chain" id="PRO_5037346225" evidence="2">
    <location>
        <begin position="22"/>
        <end position="590"/>
    </location>
</feature>
<evidence type="ECO:0000256" key="1">
    <source>
        <dbReference type="SAM" id="MobiDB-lite"/>
    </source>
</evidence>
<keyword evidence="2" id="KW-0732">Signal</keyword>
<evidence type="ECO:0000313" key="4">
    <source>
        <dbReference type="Proteomes" id="UP000763088"/>
    </source>
</evidence>
<organism evidence="3 4">
    <name type="scientific">Xylanibacter ruminicola</name>
    <name type="common">Prevotella ruminicola</name>
    <dbReference type="NCBI Taxonomy" id="839"/>
    <lineage>
        <taxon>Bacteria</taxon>
        <taxon>Pseudomonadati</taxon>
        <taxon>Bacteroidota</taxon>
        <taxon>Bacteroidia</taxon>
        <taxon>Bacteroidales</taxon>
        <taxon>Prevotellaceae</taxon>
        <taxon>Xylanibacter</taxon>
    </lineage>
</organism>
<feature type="compositionally biased region" description="Low complexity" evidence="1">
    <location>
        <begin position="40"/>
        <end position="59"/>
    </location>
</feature>
<feature type="region of interest" description="Disordered" evidence="1">
    <location>
        <begin position="36"/>
        <end position="76"/>
    </location>
</feature>
<dbReference type="PROSITE" id="PS51257">
    <property type="entry name" value="PROKAR_LIPOPROTEIN"/>
    <property type="match status" value="1"/>
</dbReference>
<gene>
    <name evidence="3" type="ORF">E7102_08365</name>
</gene>
<accession>A0A928BTL2</accession>
<comment type="caution">
    <text evidence="3">The sequence shown here is derived from an EMBL/GenBank/DDBJ whole genome shotgun (WGS) entry which is preliminary data.</text>
</comment>
<name>A0A928BTL2_XYLRU</name>
<protein>
    <submittedName>
        <fullName evidence="3">Carbohydrate-binding domain-containing protein</fullName>
    </submittedName>
</protein>
<feature type="compositionally biased region" description="Polar residues" evidence="1">
    <location>
        <begin position="60"/>
        <end position="76"/>
    </location>
</feature>
<dbReference type="Pfam" id="PF14262">
    <property type="entry name" value="Cthe_2159"/>
    <property type="match status" value="1"/>
</dbReference>
<dbReference type="AlphaFoldDB" id="A0A928BTL2"/>
<feature type="signal peptide" evidence="2">
    <location>
        <begin position="1"/>
        <end position="21"/>
    </location>
</feature>
<dbReference type="Proteomes" id="UP000763088">
    <property type="component" value="Unassembled WGS sequence"/>
</dbReference>
<proteinExistence type="predicted"/>
<dbReference type="EMBL" id="SUYD01000009">
    <property type="protein sequence ID" value="MBE6266468.1"/>
    <property type="molecule type" value="Genomic_DNA"/>
</dbReference>
<evidence type="ECO:0000256" key="2">
    <source>
        <dbReference type="SAM" id="SignalP"/>
    </source>
</evidence>
<dbReference type="InterPro" id="IPR025584">
    <property type="entry name" value="Cthe_2159"/>
</dbReference>
<sequence>MKTMIKMMLLASTVMMTSCLADDPFSDGSNNWDYSWDDNGSTTTPGSGGSSTTTGELTTFDVNIDQTSAEPTTTASEYLPDEEDALENNSFTTEVNIDMSNPTAFTENGVEVTVNGGHITANHSSTKNICYVLSGTTTNGSFTVVGDKKYEVKLNNVNITNPDSAALNLLSGKRAYIMLIDGTSNTLSDGTGGSQKGALYCKGKLLFNGSGKLSVTGNTNNAIHSADYIVFRKGNNIYANSTANHGIKANDGIFINGGIINVEVSAEAAKGINCESNIIVNGGRTTVITTGGGTYDTEDNEAKGAACIKADSAFTINAGELWLKSTGSGGKGINVDTEANFTGGNVYIVTEGGQYKSNNDTSSPKGIKADGNIYISGGTIWVRTNGYNGEGIETKSTMNISGGEVASYAYDDAINSKGDMTITGGYIYAQGKNNDGLDANGNIYIKGGLIYAICSGSPEVAIDANTEGGKKLYLTGGTVVAVGGLENGSSLSQSCYQASSWNKNTWYTMTYDSNTFSFKTPSSGGSGLVVSSAATPTLSSGTTISGGSSVFGGIGIMSGTISNGTSVSLSSYTSGNGMGGGGGFGPGGWH</sequence>
<evidence type="ECO:0000313" key="3">
    <source>
        <dbReference type="EMBL" id="MBE6266468.1"/>
    </source>
</evidence>
<reference evidence="3" key="1">
    <citation type="submission" date="2019-04" db="EMBL/GenBank/DDBJ databases">
        <title>Evolution of Biomass-Degrading Anaerobic Consortia Revealed by Metagenomics.</title>
        <authorList>
            <person name="Peng X."/>
        </authorList>
    </citation>
    <scope>NUCLEOTIDE SEQUENCE</scope>
    <source>
        <strain evidence="3">SIG141</strain>
    </source>
</reference>